<dbReference type="EMBL" id="BGPR01000166">
    <property type="protein sequence ID" value="GBM01220.1"/>
    <property type="molecule type" value="Genomic_DNA"/>
</dbReference>
<name>A0A4Y2CAJ2_ARAVE</name>
<accession>A0A4Y2CAJ2</accession>
<proteinExistence type="predicted"/>
<protein>
    <submittedName>
        <fullName evidence="1">Uncharacterized protein</fullName>
    </submittedName>
</protein>
<organism evidence="1 2">
    <name type="scientific">Araneus ventricosus</name>
    <name type="common">Orbweaver spider</name>
    <name type="synonym">Epeira ventricosa</name>
    <dbReference type="NCBI Taxonomy" id="182803"/>
    <lineage>
        <taxon>Eukaryota</taxon>
        <taxon>Metazoa</taxon>
        <taxon>Ecdysozoa</taxon>
        <taxon>Arthropoda</taxon>
        <taxon>Chelicerata</taxon>
        <taxon>Arachnida</taxon>
        <taxon>Araneae</taxon>
        <taxon>Araneomorphae</taxon>
        <taxon>Entelegynae</taxon>
        <taxon>Araneoidea</taxon>
        <taxon>Araneidae</taxon>
        <taxon>Araneus</taxon>
    </lineage>
</organism>
<dbReference type="AlphaFoldDB" id="A0A4Y2CAJ2"/>
<evidence type="ECO:0000313" key="1">
    <source>
        <dbReference type="EMBL" id="GBM01220.1"/>
    </source>
</evidence>
<reference evidence="1 2" key="1">
    <citation type="journal article" date="2019" name="Sci. Rep.">
        <title>Orb-weaving spider Araneus ventricosus genome elucidates the spidroin gene catalogue.</title>
        <authorList>
            <person name="Kono N."/>
            <person name="Nakamura H."/>
            <person name="Ohtoshi R."/>
            <person name="Moran D.A.P."/>
            <person name="Shinohara A."/>
            <person name="Yoshida Y."/>
            <person name="Fujiwara M."/>
            <person name="Mori M."/>
            <person name="Tomita M."/>
            <person name="Arakawa K."/>
        </authorList>
    </citation>
    <scope>NUCLEOTIDE SEQUENCE [LARGE SCALE GENOMIC DNA]</scope>
</reference>
<sequence>MAARLWWPGGNIEGPESSKFETSFLQISAVCVGLMHVKSDVKCSFTGRGANVERWMPAQVTSSSVDCGSKLRGPS</sequence>
<comment type="caution">
    <text evidence="1">The sequence shown here is derived from an EMBL/GenBank/DDBJ whole genome shotgun (WGS) entry which is preliminary data.</text>
</comment>
<evidence type="ECO:0000313" key="2">
    <source>
        <dbReference type="Proteomes" id="UP000499080"/>
    </source>
</evidence>
<gene>
    <name evidence="1" type="ORF">AVEN_253618_1</name>
</gene>
<keyword evidence="2" id="KW-1185">Reference proteome</keyword>
<dbReference type="Proteomes" id="UP000499080">
    <property type="component" value="Unassembled WGS sequence"/>
</dbReference>